<sequence>MRSSTILPNGNKIDPPDPFFHNLYRVTLKNGERWAVDTTGAQYGYPDPLCPWHDFEHHRSGKIFREYEFSYIRRKTYESFGMFPVRHMVAHKMEKQELAKALEDKISSWAQEHGGKLNAILIGSDATFKQAKDKFLEQLEDHLKVSMTKLYSPEQILKREKEVDCCRHLRAKRVGGTLSNVSHGVTRGMA</sequence>
<reference evidence="2" key="1">
    <citation type="submission" date="2010-09" db="EMBL/GenBank/DDBJ databases">
        <title>The genome sequence of Geomyces destructans 20631-21.</title>
        <authorList>
            <consortium name="The Broad Institute Genome Sequencing Platform"/>
            <person name="Cuomo C.A."/>
            <person name="Blehert D.S."/>
            <person name="Lorch J.M."/>
            <person name="Young S.K."/>
            <person name="Zeng Q."/>
            <person name="Gargeya S."/>
            <person name="Fitzgerald M."/>
            <person name="Haas B."/>
            <person name="Abouelleil A."/>
            <person name="Alvarado L."/>
            <person name="Arachchi H.M."/>
            <person name="Berlin A."/>
            <person name="Brown A."/>
            <person name="Chapman S.B."/>
            <person name="Chen Z."/>
            <person name="Dunbar C."/>
            <person name="Freedman E."/>
            <person name="Gearin G."/>
            <person name="Gellesch M."/>
            <person name="Goldberg J."/>
            <person name="Griggs A."/>
            <person name="Gujja S."/>
            <person name="Heiman D."/>
            <person name="Howarth C."/>
            <person name="Larson L."/>
            <person name="Lui A."/>
            <person name="MacDonald P.J.P."/>
            <person name="Montmayeur A."/>
            <person name="Murphy C."/>
            <person name="Neiman D."/>
            <person name="Pearson M."/>
            <person name="Priest M."/>
            <person name="Roberts A."/>
            <person name="Saif S."/>
            <person name="Shea T."/>
            <person name="Shenoy N."/>
            <person name="Sisk P."/>
            <person name="Stolte C."/>
            <person name="Sykes S."/>
            <person name="Wortman J."/>
            <person name="Nusbaum C."/>
            <person name="Birren B."/>
        </authorList>
    </citation>
    <scope>NUCLEOTIDE SEQUENCE [LARGE SCALE GENOMIC DNA]</scope>
    <source>
        <strain evidence="2">ATCC MYA-4855 / 20631-21</strain>
    </source>
</reference>
<accession>L8FU41</accession>
<dbReference type="HOGENOM" id="CLU_1428539_0_0_1"/>
<proteinExistence type="predicted"/>
<dbReference type="Proteomes" id="UP000011064">
    <property type="component" value="Unassembled WGS sequence"/>
</dbReference>
<protein>
    <submittedName>
        <fullName evidence="1">Uncharacterized protein</fullName>
    </submittedName>
</protein>
<organism evidence="1 2">
    <name type="scientific">Pseudogymnoascus destructans (strain ATCC MYA-4855 / 20631-21)</name>
    <name type="common">Bat white-nose syndrome fungus</name>
    <name type="synonym">Geomyces destructans</name>
    <dbReference type="NCBI Taxonomy" id="658429"/>
    <lineage>
        <taxon>Eukaryota</taxon>
        <taxon>Fungi</taxon>
        <taxon>Dikarya</taxon>
        <taxon>Ascomycota</taxon>
        <taxon>Pezizomycotina</taxon>
        <taxon>Leotiomycetes</taxon>
        <taxon>Thelebolales</taxon>
        <taxon>Thelebolaceae</taxon>
        <taxon>Pseudogymnoascus</taxon>
    </lineage>
</organism>
<name>L8FU41_PSED2</name>
<dbReference type="STRING" id="658429.L8FU41"/>
<dbReference type="AlphaFoldDB" id="L8FU41"/>
<evidence type="ECO:0000313" key="1">
    <source>
        <dbReference type="EMBL" id="ELR04407.1"/>
    </source>
</evidence>
<gene>
    <name evidence="1" type="ORF">GMDG_01483</name>
</gene>
<evidence type="ECO:0000313" key="2">
    <source>
        <dbReference type="Proteomes" id="UP000011064"/>
    </source>
</evidence>
<keyword evidence="2" id="KW-1185">Reference proteome</keyword>
<dbReference type="EMBL" id="GL573186">
    <property type="protein sequence ID" value="ELR04407.1"/>
    <property type="molecule type" value="Genomic_DNA"/>
</dbReference>
<dbReference type="InParanoid" id="L8FU41"/>
<dbReference type="VEuPathDB" id="FungiDB:GMDG_01483"/>